<organism evidence="1">
    <name type="scientific">viral metagenome</name>
    <dbReference type="NCBI Taxonomy" id="1070528"/>
    <lineage>
        <taxon>unclassified sequences</taxon>
        <taxon>metagenomes</taxon>
        <taxon>organismal metagenomes</taxon>
    </lineage>
</organism>
<sequence>MEAHDFSSTVAKSAIDIVTPVFENAVVLSGQYAKACGRDVILSKDMEYCMKYCAMNTVGKQIGSYFPEIYEEEESDEEEIETVNEEDEPPFEPYSGDVEIFKSINDAYDAWESWEPTNPSEKMIKNAIDSNEHISSTGMEEL</sequence>
<accession>A0A6C0CLS6</accession>
<evidence type="ECO:0000313" key="1">
    <source>
        <dbReference type="EMBL" id="QHT05568.1"/>
    </source>
</evidence>
<dbReference type="AlphaFoldDB" id="A0A6C0CLS6"/>
<dbReference type="EMBL" id="MN739457">
    <property type="protein sequence ID" value="QHT05568.1"/>
    <property type="molecule type" value="Genomic_DNA"/>
</dbReference>
<name>A0A6C0CLS6_9ZZZZ</name>
<reference evidence="1" key="1">
    <citation type="journal article" date="2020" name="Nature">
        <title>Giant virus diversity and host interactions through global metagenomics.</title>
        <authorList>
            <person name="Schulz F."/>
            <person name="Roux S."/>
            <person name="Paez-Espino D."/>
            <person name="Jungbluth S."/>
            <person name="Walsh D.A."/>
            <person name="Denef V.J."/>
            <person name="McMahon K.D."/>
            <person name="Konstantinidis K.T."/>
            <person name="Eloe-Fadrosh E.A."/>
            <person name="Kyrpides N.C."/>
            <person name="Woyke T."/>
        </authorList>
    </citation>
    <scope>NUCLEOTIDE SEQUENCE</scope>
    <source>
        <strain evidence="1">GVMAG-M-3300021389-45</strain>
    </source>
</reference>
<protein>
    <submittedName>
        <fullName evidence="1">Uncharacterized protein</fullName>
    </submittedName>
</protein>
<proteinExistence type="predicted"/>